<organism evidence="1 2">
    <name type="scientific">Aegilops tauschii subsp. strangulata</name>
    <name type="common">Goatgrass</name>
    <dbReference type="NCBI Taxonomy" id="200361"/>
    <lineage>
        <taxon>Eukaryota</taxon>
        <taxon>Viridiplantae</taxon>
        <taxon>Streptophyta</taxon>
        <taxon>Embryophyta</taxon>
        <taxon>Tracheophyta</taxon>
        <taxon>Spermatophyta</taxon>
        <taxon>Magnoliopsida</taxon>
        <taxon>Liliopsida</taxon>
        <taxon>Poales</taxon>
        <taxon>Poaceae</taxon>
        <taxon>BOP clade</taxon>
        <taxon>Pooideae</taxon>
        <taxon>Triticodae</taxon>
        <taxon>Triticeae</taxon>
        <taxon>Triticinae</taxon>
        <taxon>Aegilops</taxon>
    </lineage>
</organism>
<dbReference type="Proteomes" id="UP000015105">
    <property type="component" value="Chromosome 3D"/>
</dbReference>
<keyword evidence="2" id="KW-1185">Reference proteome</keyword>
<evidence type="ECO:0000313" key="1">
    <source>
        <dbReference type="EnsemblPlants" id="AET3Gv20539100.11"/>
    </source>
</evidence>
<reference evidence="1" key="4">
    <citation type="submission" date="2019-03" db="UniProtKB">
        <authorList>
            <consortium name="EnsemblPlants"/>
        </authorList>
    </citation>
    <scope>IDENTIFICATION</scope>
</reference>
<reference evidence="2" key="2">
    <citation type="journal article" date="2017" name="Nat. Plants">
        <title>The Aegilops tauschii genome reveals multiple impacts of transposons.</title>
        <authorList>
            <person name="Zhao G."/>
            <person name="Zou C."/>
            <person name="Li K."/>
            <person name="Wang K."/>
            <person name="Li T."/>
            <person name="Gao L."/>
            <person name="Zhang X."/>
            <person name="Wang H."/>
            <person name="Yang Z."/>
            <person name="Liu X."/>
            <person name="Jiang W."/>
            <person name="Mao L."/>
            <person name="Kong X."/>
            <person name="Jiao Y."/>
            <person name="Jia J."/>
        </authorList>
    </citation>
    <scope>NUCLEOTIDE SEQUENCE [LARGE SCALE GENOMIC DNA]</scope>
    <source>
        <strain evidence="2">cv. AL8/78</strain>
    </source>
</reference>
<protein>
    <submittedName>
        <fullName evidence="1">Uncharacterized protein</fullName>
    </submittedName>
</protein>
<sequence>MERTPSLGYSATSWTASARPPVEIRCCDASRKHPARRSGRGVILQELGVRPAHLDLAGQRRLCYPRHPGAVGKING</sequence>
<dbReference type="EnsemblPlants" id="AET3Gv20539100.11">
    <property type="protein sequence ID" value="AET3Gv20539100.11"/>
    <property type="gene ID" value="AET3Gv20539100"/>
</dbReference>
<reference evidence="1" key="5">
    <citation type="journal article" date="2021" name="G3 (Bethesda)">
        <title>Aegilops tauschii genome assembly Aet v5.0 features greater sequence contiguity and improved annotation.</title>
        <authorList>
            <person name="Wang L."/>
            <person name="Zhu T."/>
            <person name="Rodriguez J.C."/>
            <person name="Deal K.R."/>
            <person name="Dubcovsky J."/>
            <person name="McGuire P.E."/>
            <person name="Lux T."/>
            <person name="Spannagl M."/>
            <person name="Mayer K.F.X."/>
            <person name="Baldrich P."/>
            <person name="Meyers B.C."/>
            <person name="Huo N."/>
            <person name="Gu Y.Q."/>
            <person name="Zhou H."/>
            <person name="Devos K.M."/>
            <person name="Bennetzen J.L."/>
            <person name="Unver T."/>
            <person name="Budak H."/>
            <person name="Gulick P.J."/>
            <person name="Galiba G."/>
            <person name="Kalapos B."/>
            <person name="Nelson D.R."/>
            <person name="Li P."/>
            <person name="You F.M."/>
            <person name="Luo M.C."/>
            <person name="Dvorak J."/>
        </authorList>
    </citation>
    <scope>NUCLEOTIDE SEQUENCE [LARGE SCALE GENOMIC DNA]</scope>
    <source>
        <strain evidence="1">cv. AL8/78</strain>
    </source>
</reference>
<name>A0A453F1I2_AEGTS</name>
<reference evidence="1" key="3">
    <citation type="journal article" date="2017" name="Nature">
        <title>Genome sequence of the progenitor of the wheat D genome Aegilops tauschii.</title>
        <authorList>
            <person name="Luo M.C."/>
            <person name="Gu Y.Q."/>
            <person name="Puiu D."/>
            <person name="Wang H."/>
            <person name="Twardziok S.O."/>
            <person name="Deal K.R."/>
            <person name="Huo N."/>
            <person name="Zhu T."/>
            <person name="Wang L."/>
            <person name="Wang Y."/>
            <person name="McGuire P.E."/>
            <person name="Liu S."/>
            <person name="Long H."/>
            <person name="Ramasamy R.K."/>
            <person name="Rodriguez J.C."/>
            <person name="Van S.L."/>
            <person name="Yuan L."/>
            <person name="Wang Z."/>
            <person name="Xia Z."/>
            <person name="Xiao L."/>
            <person name="Anderson O.D."/>
            <person name="Ouyang S."/>
            <person name="Liang Y."/>
            <person name="Zimin A.V."/>
            <person name="Pertea G."/>
            <person name="Qi P."/>
            <person name="Bennetzen J.L."/>
            <person name="Dai X."/>
            <person name="Dawson M.W."/>
            <person name="Muller H.G."/>
            <person name="Kugler K."/>
            <person name="Rivarola-Duarte L."/>
            <person name="Spannagl M."/>
            <person name="Mayer K.F.X."/>
            <person name="Lu F.H."/>
            <person name="Bevan M.W."/>
            <person name="Leroy P."/>
            <person name="Li P."/>
            <person name="You F.M."/>
            <person name="Sun Q."/>
            <person name="Liu Z."/>
            <person name="Lyons E."/>
            <person name="Wicker T."/>
            <person name="Salzberg S.L."/>
            <person name="Devos K.M."/>
            <person name="Dvorak J."/>
        </authorList>
    </citation>
    <scope>NUCLEOTIDE SEQUENCE [LARGE SCALE GENOMIC DNA]</scope>
    <source>
        <strain evidence="1">cv. AL8/78</strain>
    </source>
</reference>
<dbReference type="AlphaFoldDB" id="A0A453F1I2"/>
<proteinExistence type="predicted"/>
<evidence type="ECO:0000313" key="2">
    <source>
        <dbReference type="Proteomes" id="UP000015105"/>
    </source>
</evidence>
<reference evidence="2" key="1">
    <citation type="journal article" date="2014" name="Science">
        <title>Ancient hybridizations among the ancestral genomes of bread wheat.</title>
        <authorList>
            <consortium name="International Wheat Genome Sequencing Consortium,"/>
            <person name="Marcussen T."/>
            <person name="Sandve S.R."/>
            <person name="Heier L."/>
            <person name="Spannagl M."/>
            <person name="Pfeifer M."/>
            <person name="Jakobsen K.S."/>
            <person name="Wulff B.B."/>
            <person name="Steuernagel B."/>
            <person name="Mayer K.F."/>
            <person name="Olsen O.A."/>
        </authorList>
    </citation>
    <scope>NUCLEOTIDE SEQUENCE [LARGE SCALE GENOMIC DNA]</scope>
    <source>
        <strain evidence="2">cv. AL8/78</strain>
    </source>
</reference>
<accession>A0A453F1I2</accession>
<dbReference type="Gramene" id="AET3Gv20539100.11">
    <property type="protein sequence ID" value="AET3Gv20539100.11"/>
    <property type="gene ID" value="AET3Gv20539100"/>
</dbReference>